<protein>
    <submittedName>
        <fullName evidence="2">DUF2236 domain-containing protein</fullName>
    </submittedName>
</protein>
<evidence type="ECO:0000313" key="3">
    <source>
        <dbReference type="Proteomes" id="UP000325255"/>
    </source>
</evidence>
<keyword evidence="3" id="KW-1185">Reference proteome</keyword>
<dbReference type="InterPro" id="IPR018713">
    <property type="entry name" value="MPAB/Lcp_cat_dom"/>
</dbReference>
<gene>
    <name evidence="2" type="ORF">F1189_08945</name>
</gene>
<dbReference type="PANTHER" id="PTHR36151:SF3">
    <property type="entry name" value="ER-BOUND OXYGENASE MPAB_MPAB'_RUBBER OXYGENASE CATALYTIC DOMAIN-CONTAINING PROTEIN"/>
    <property type="match status" value="1"/>
</dbReference>
<dbReference type="Pfam" id="PF09995">
    <property type="entry name" value="MPAB_Lcp_cat"/>
    <property type="match status" value="1"/>
</dbReference>
<sequence>MRVLAPSSPLDSLVLQPLRRAITAEVVALFNDRSRGEKPVTPRPDGLFGPEAVAWRVHGDVTSMMVGGITGLLLQMLHPAVLAGVWDHSRFRTDMQGRLRRTARFIALTTYGGEAEAMATIARVRRIHDQVRGTLPDGRPYAANDPALLAWVHVTETTSFLDAWIRYAEPAMSAVDQDRYVQEMARIAAALGADPIPRSRAEAQELIRAMRPQLLCDARTQEVARFVLAQPAPNRLMEPLQRLTMQAAVDLLPVWARRLHGLPAAALGRPLARAGTLGIARTLRWAFQ</sequence>
<evidence type="ECO:0000313" key="2">
    <source>
        <dbReference type="EMBL" id="KAA5612572.1"/>
    </source>
</evidence>
<evidence type="ECO:0000259" key="1">
    <source>
        <dbReference type="Pfam" id="PF09995"/>
    </source>
</evidence>
<name>A0A5M6IWA9_9PROT</name>
<dbReference type="OrthoDB" id="108890at2"/>
<dbReference type="RefSeq" id="WP_150040387.1">
    <property type="nucleotide sequence ID" value="NZ_OW485601.1"/>
</dbReference>
<feature type="domain" description="ER-bound oxygenase mpaB/mpaB'/Rubber oxygenase catalytic" evidence="1">
    <location>
        <begin position="55"/>
        <end position="282"/>
    </location>
</feature>
<dbReference type="GO" id="GO:0016491">
    <property type="term" value="F:oxidoreductase activity"/>
    <property type="evidence" value="ECO:0007669"/>
    <property type="project" value="InterPro"/>
</dbReference>
<proteinExistence type="predicted"/>
<organism evidence="2 3">
    <name type="scientific">Rhodovastum atsumiense</name>
    <dbReference type="NCBI Taxonomy" id="504468"/>
    <lineage>
        <taxon>Bacteria</taxon>
        <taxon>Pseudomonadati</taxon>
        <taxon>Pseudomonadota</taxon>
        <taxon>Alphaproteobacteria</taxon>
        <taxon>Acetobacterales</taxon>
        <taxon>Acetobacteraceae</taxon>
        <taxon>Rhodovastum</taxon>
    </lineage>
</organism>
<accession>A0A5M6IWA9</accession>
<dbReference type="AlphaFoldDB" id="A0A5M6IWA9"/>
<dbReference type="EMBL" id="VWPK01000011">
    <property type="protein sequence ID" value="KAA5612572.1"/>
    <property type="molecule type" value="Genomic_DNA"/>
</dbReference>
<reference evidence="2 3" key="1">
    <citation type="submission" date="2019-09" db="EMBL/GenBank/DDBJ databases">
        <title>Genome sequence of Rhodovastum atsumiense, a diverse member of the Acetobacteraceae family of non-sulfur purple photosynthetic bacteria.</title>
        <authorList>
            <person name="Meyer T."/>
            <person name="Kyndt J."/>
        </authorList>
    </citation>
    <scope>NUCLEOTIDE SEQUENCE [LARGE SCALE GENOMIC DNA]</scope>
    <source>
        <strain evidence="2 3">DSM 21279</strain>
    </source>
</reference>
<dbReference type="PANTHER" id="PTHR36151">
    <property type="entry name" value="BLR2777 PROTEIN"/>
    <property type="match status" value="1"/>
</dbReference>
<dbReference type="Proteomes" id="UP000325255">
    <property type="component" value="Unassembled WGS sequence"/>
</dbReference>
<comment type="caution">
    <text evidence="2">The sequence shown here is derived from an EMBL/GenBank/DDBJ whole genome shotgun (WGS) entry which is preliminary data.</text>
</comment>